<dbReference type="PANTHER" id="PTHR43280">
    <property type="entry name" value="ARAC-FAMILY TRANSCRIPTIONAL REGULATOR"/>
    <property type="match status" value="1"/>
</dbReference>
<evidence type="ECO:0000256" key="2">
    <source>
        <dbReference type="ARBA" id="ARBA00023125"/>
    </source>
</evidence>
<dbReference type="AlphaFoldDB" id="A0AAU9D1F4"/>
<accession>A0AAU9D1F4</accession>
<dbReference type="Gene3D" id="1.10.10.60">
    <property type="entry name" value="Homeodomain-like"/>
    <property type="match status" value="1"/>
</dbReference>
<dbReference type="EMBL" id="AP025314">
    <property type="protein sequence ID" value="BDD09743.1"/>
    <property type="molecule type" value="Genomic_DNA"/>
</dbReference>
<dbReference type="GO" id="GO:0043565">
    <property type="term" value="F:sequence-specific DNA binding"/>
    <property type="evidence" value="ECO:0007669"/>
    <property type="project" value="InterPro"/>
</dbReference>
<evidence type="ECO:0000313" key="8">
    <source>
        <dbReference type="Proteomes" id="UP001348817"/>
    </source>
</evidence>
<feature type="region of interest" description="Disordered" evidence="4">
    <location>
        <begin position="909"/>
        <end position="929"/>
    </location>
</feature>
<dbReference type="Pfam" id="PF12833">
    <property type="entry name" value="HTH_18"/>
    <property type="match status" value="1"/>
</dbReference>
<dbReference type="InterPro" id="IPR018060">
    <property type="entry name" value="HTH_AraC"/>
</dbReference>
<reference evidence="7 8" key="1">
    <citation type="submission" date="2021-12" db="EMBL/GenBank/DDBJ databases">
        <title>Genome sequencing of bacteria with rrn-lacking chromosome and rrn-plasmid.</title>
        <authorList>
            <person name="Anda M."/>
            <person name="Iwasaki W."/>
        </authorList>
    </citation>
    <scope>NUCLEOTIDE SEQUENCE [LARGE SCALE GENOMIC DNA]</scope>
    <source>
        <strain evidence="7 8">DSM 100852</strain>
    </source>
</reference>
<dbReference type="KEGG" id="fax:FUAX_21750"/>
<evidence type="ECO:0000259" key="6">
    <source>
        <dbReference type="SMART" id="SM00342"/>
    </source>
</evidence>
<dbReference type="SUPFAM" id="SSF46689">
    <property type="entry name" value="Homeodomain-like"/>
    <property type="match status" value="1"/>
</dbReference>
<dbReference type="GO" id="GO:0003700">
    <property type="term" value="F:DNA-binding transcription factor activity"/>
    <property type="evidence" value="ECO:0007669"/>
    <property type="project" value="InterPro"/>
</dbReference>
<protein>
    <recommendedName>
        <fullName evidence="6">HTH araC/xylS-type domain-containing protein</fullName>
    </recommendedName>
</protein>
<keyword evidence="3" id="KW-0804">Transcription</keyword>
<keyword evidence="1" id="KW-0805">Transcription regulation</keyword>
<dbReference type="InterPro" id="IPR009057">
    <property type="entry name" value="Homeodomain-like_sf"/>
</dbReference>
<proteinExistence type="predicted"/>
<gene>
    <name evidence="7" type="ORF">FUAX_21750</name>
</gene>
<sequence>MRSNSKIFIYFILSLISTSVWGQSFRFRNLTVEADMAEKHVRQITQDPAGNIWMITNSTVIRHDGQALKSLKIATLSQWDNLKSICATPKGDIYIGGQKGLRLVSPELDSATFIRPRFNVESVVFTDSSTLWTVSLGSIYRLETHSPDKIEKIQPPEYSGAPVTFNKVVLNAGKLYALSDKGIYTIDRKANTLHPLFYFGSTVTDAIFEKDRVWFGTEFLGLGLYDKKSGQISLFNQETDNPQSISSDEIMALTKDVFGNIWIGTRSAGLNLVREEDGKIKFRRFLSDSQGPTVTENDTRSLYADKNGTVWSGTFGNGVDVIELYPDYITGLSTEVAETGWFGNRGVSCISPSGDDIWISSGTSGGGFFKFSTKDSSREFFDPKKSNLSYPYLNSILDDGQGKIWIVPHDRTINIFDPKTGKYEHYRPQDSKSSPQSNFNSFTIDKRGDIWFSLPGNGLYRFPKGDDWRKPTIYTAGNGSRGPSSNHAHPIFTDKTGKVWFRSPAGVEIYDPSRRRFSQMGKGKGISVNISAGRTAPDSSIWLLGRQFLFEYDEVGKRFEKRTVPFHNRILWRGMNIDPKGRIWLNSFKEIVCYNPKDSTVFNLGKHPDLKGIKLNIDVLTFHQGKVYAGSENQGVIVFPLSIADKFDKKPNIRFRNISTSQNEKYTLKDDEKATTLEIEAKSKLTSVNLDLYIPGEYRSEAISYFYTSLADTTEHLIDDGKLSLNNLPYGNTEIALGAFSPFGHGSKATQKLTIVVLKPIGYIYYISGGIILAIIVVGIWFYSQKRKTPNTETEPDTEKQTAETLAKGKKDLEFLATVDRITKANLSDPDFKIDTLLKATGMSRTSFFVKIKQVTNQSGSEYIKDIRFGKAKELLEQGDMNVSEVAYAVGFSDPRYFSKVFKKHFGASPSEYSRRQKPNAVAQKEHRE</sequence>
<dbReference type="Gene3D" id="2.130.10.10">
    <property type="entry name" value="YVTN repeat-like/Quinoprotein amine dehydrogenase"/>
    <property type="match status" value="3"/>
</dbReference>
<organism evidence="7 8">
    <name type="scientific">Fulvitalea axinellae</name>
    <dbReference type="NCBI Taxonomy" id="1182444"/>
    <lineage>
        <taxon>Bacteria</taxon>
        <taxon>Pseudomonadati</taxon>
        <taxon>Bacteroidota</taxon>
        <taxon>Cytophagia</taxon>
        <taxon>Cytophagales</taxon>
        <taxon>Persicobacteraceae</taxon>
        <taxon>Fulvitalea</taxon>
    </lineage>
</organism>
<dbReference type="PANTHER" id="PTHR43280:SF28">
    <property type="entry name" value="HTH-TYPE TRANSCRIPTIONAL ACTIVATOR RHAS"/>
    <property type="match status" value="1"/>
</dbReference>
<dbReference type="SUPFAM" id="SSF63829">
    <property type="entry name" value="Calcium-dependent phosphotriesterase"/>
    <property type="match status" value="1"/>
</dbReference>
<dbReference type="Proteomes" id="UP001348817">
    <property type="component" value="Chromosome"/>
</dbReference>
<keyword evidence="5" id="KW-0472">Membrane</keyword>
<evidence type="ECO:0000256" key="4">
    <source>
        <dbReference type="SAM" id="MobiDB-lite"/>
    </source>
</evidence>
<evidence type="ECO:0000256" key="5">
    <source>
        <dbReference type="SAM" id="Phobius"/>
    </source>
</evidence>
<keyword evidence="2" id="KW-0238">DNA-binding</keyword>
<keyword evidence="5" id="KW-0812">Transmembrane</keyword>
<feature type="transmembrane region" description="Helical" evidence="5">
    <location>
        <begin position="763"/>
        <end position="783"/>
    </location>
</feature>
<feature type="domain" description="HTH araC/xylS-type" evidence="6">
    <location>
        <begin position="831"/>
        <end position="914"/>
    </location>
</feature>
<evidence type="ECO:0000256" key="1">
    <source>
        <dbReference type="ARBA" id="ARBA00023015"/>
    </source>
</evidence>
<dbReference type="SUPFAM" id="SSF50998">
    <property type="entry name" value="Quinoprotein alcohol dehydrogenase-like"/>
    <property type="match status" value="1"/>
</dbReference>
<evidence type="ECO:0000313" key="7">
    <source>
        <dbReference type="EMBL" id="BDD09743.1"/>
    </source>
</evidence>
<evidence type="ECO:0000256" key="3">
    <source>
        <dbReference type="ARBA" id="ARBA00023163"/>
    </source>
</evidence>
<keyword evidence="5" id="KW-1133">Transmembrane helix</keyword>
<name>A0AAU9D1F4_9BACT</name>
<dbReference type="InterPro" id="IPR015943">
    <property type="entry name" value="WD40/YVTN_repeat-like_dom_sf"/>
</dbReference>
<dbReference type="PRINTS" id="PR00032">
    <property type="entry name" value="HTHARAC"/>
</dbReference>
<dbReference type="InterPro" id="IPR011047">
    <property type="entry name" value="Quinoprotein_ADH-like_sf"/>
</dbReference>
<keyword evidence="8" id="KW-1185">Reference proteome</keyword>
<dbReference type="SMART" id="SM00342">
    <property type="entry name" value="HTH_ARAC"/>
    <property type="match status" value="1"/>
</dbReference>
<dbReference type="InterPro" id="IPR020449">
    <property type="entry name" value="Tscrpt_reg_AraC-type_HTH"/>
</dbReference>